<reference evidence="1" key="1">
    <citation type="submission" date="2021-06" db="EMBL/GenBank/DDBJ databases">
        <authorList>
            <person name="Kallberg Y."/>
            <person name="Tangrot J."/>
            <person name="Rosling A."/>
        </authorList>
    </citation>
    <scope>NUCLEOTIDE SEQUENCE</scope>
    <source>
        <strain evidence="1">IA702</strain>
    </source>
</reference>
<gene>
    <name evidence="1" type="ORF">POCULU_LOCUS7676</name>
</gene>
<proteinExistence type="predicted"/>
<organism evidence="1 2">
    <name type="scientific">Paraglomus occultum</name>
    <dbReference type="NCBI Taxonomy" id="144539"/>
    <lineage>
        <taxon>Eukaryota</taxon>
        <taxon>Fungi</taxon>
        <taxon>Fungi incertae sedis</taxon>
        <taxon>Mucoromycota</taxon>
        <taxon>Glomeromycotina</taxon>
        <taxon>Glomeromycetes</taxon>
        <taxon>Paraglomerales</taxon>
        <taxon>Paraglomeraceae</taxon>
        <taxon>Paraglomus</taxon>
    </lineage>
</organism>
<evidence type="ECO:0000313" key="2">
    <source>
        <dbReference type="Proteomes" id="UP000789572"/>
    </source>
</evidence>
<accession>A0A9N9CMG5</accession>
<keyword evidence="2" id="KW-1185">Reference proteome</keyword>
<protein>
    <submittedName>
        <fullName evidence="1">4781_t:CDS:1</fullName>
    </submittedName>
</protein>
<sequence>MGDKESYERGVQMLKNALTQVIHGEEMNTIRDFLKKLQDHGDKFE</sequence>
<dbReference type="AlphaFoldDB" id="A0A9N9CMG5"/>
<evidence type="ECO:0000313" key="1">
    <source>
        <dbReference type="EMBL" id="CAG8605220.1"/>
    </source>
</evidence>
<name>A0A9N9CMG5_9GLOM</name>
<dbReference type="EMBL" id="CAJVPJ010001832">
    <property type="protein sequence ID" value="CAG8605220.1"/>
    <property type="molecule type" value="Genomic_DNA"/>
</dbReference>
<comment type="caution">
    <text evidence="1">The sequence shown here is derived from an EMBL/GenBank/DDBJ whole genome shotgun (WGS) entry which is preliminary data.</text>
</comment>
<dbReference type="Proteomes" id="UP000789572">
    <property type="component" value="Unassembled WGS sequence"/>
</dbReference>